<name>A0ACB8ALJ7_9AGAM</name>
<keyword evidence="2" id="KW-1185">Reference proteome</keyword>
<sequence>HRYNTSILDDELAKHALHPILRLSCNPALLARASNLAVDISFFLGVPEASCIMEIASRSPFFDVRHATCIVDYMSRICALSDSDPSLLLAHSYVRYLGDLSGGQIIRRH</sequence>
<feature type="non-terminal residue" evidence="1">
    <location>
        <position position="109"/>
    </location>
</feature>
<reference evidence="1" key="1">
    <citation type="journal article" date="2021" name="New Phytol.">
        <title>Evolutionary innovations through gain and loss of genes in the ectomycorrhizal Boletales.</title>
        <authorList>
            <person name="Wu G."/>
            <person name="Miyauchi S."/>
            <person name="Morin E."/>
            <person name="Kuo A."/>
            <person name="Drula E."/>
            <person name="Varga T."/>
            <person name="Kohler A."/>
            <person name="Feng B."/>
            <person name="Cao Y."/>
            <person name="Lipzen A."/>
            <person name="Daum C."/>
            <person name="Hundley H."/>
            <person name="Pangilinan J."/>
            <person name="Johnson J."/>
            <person name="Barry K."/>
            <person name="LaButti K."/>
            <person name="Ng V."/>
            <person name="Ahrendt S."/>
            <person name="Min B."/>
            <person name="Choi I.G."/>
            <person name="Park H."/>
            <person name="Plett J.M."/>
            <person name="Magnuson J."/>
            <person name="Spatafora J.W."/>
            <person name="Nagy L.G."/>
            <person name="Henrissat B."/>
            <person name="Grigoriev I.V."/>
            <person name="Yang Z.L."/>
            <person name="Xu J."/>
            <person name="Martin F.M."/>
        </authorList>
    </citation>
    <scope>NUCLEOTIDE SEQUENCE</scope>
    <source>
        <strain evidence="1">ATCC 28755</strain>
    </source>
</reference>
<feature type="non-terminal residue" evidence="1">
    <location>
        <position position="1"/>
    </location>
</feature>
<dbReference type="EMBL" id="MU267616">
    <property type="protein sequence ID" value="KAH7914246.1"/>
    <property type="molecule type" value="Genomic_DNA"/>
</dbReference>
<comment type="caution">
    <text evidence="1">The sequence shown here is derived from an EMBL/GenBank/DDBJ whole genome shotgun (WGS) entry which is preliminary data.</text>
</comment>
<accession>A0ACB8ALJ7</accession>
<evidence type="ECO:0000313" key="1">
    <source>
        <dbReference type="EMBL" id="KAH7914246.1"/>
    </source>
</evidence>
<dbReference type="Proteomes" id="UP000790377">
    <property type="component" value="Unassembled WGS sequence"/>
</dbReference>
<evidence type="ECO:0000313" key="2">
    <source>
        <dbReference type="Proteomes" id="UP000790377"/>
    </source>
</evidence>
<protein>
    <submittedName>
        <fullName evidence="1">Uncharacterized protein</fullName>
    </submittedName>
</protein>
<organism evidence="1 2">
    <name type="scientific">Hygrophoropsis aurantiaca</name>
    <dbReference type="NCBI Taxonomy" id="72124"/>
    <lineage>
        <taxon>Eukaryota</taxon>
        <taxon>Fungi</taxon>
        <taxon>Dikarya</taxon>
        <taxon>Basidiomycota</taxon>
        <taxon>Agaricomycotina</taxon>
        <taxon>Agaricomycetes</taxon>
        <taxon>Agaricomycetidae</taxon>
        <taxon>Boletales</taxon>
        <taxon>Coniophorineae</taxon>
        <taxon>Hygrophoropsidaceae</taxon>
        <taxon>Hygrophoropsis</taxon>
    </lineage>
</organism>
<gene>
    <name evidence="1" type="ORF">BJ138DRAFT_979880</name>
</gene>
<proteinExistence type="predicted"/>